<evidence type="ECO:0000313" key="1">
    <source>
        <dbReference type="EMBL" id="NHC16446.1"/>
    </source>
</evidence>
<dbReference type="Gene3D" id="3.90.1720.10">
    <property type="entry name" value="endopeptidase domain like (from Nostoc punctiforme)"/>
    <property type="match status" value="1"/>
</dbReference>
<organism evidence="1 2">
    <name type="scientific">Motilibacter deserti</name>
    <dbReference type="NCBI Taxonomy" id="2714956"/>
    <lineage>
        <taxon>Bacteria</taxon>
        <taxon>Bacillati</taxon>
        <taxon>Actinomycetota</taxon>
        <taxon>Actinomycetes</taxon>
        <taxon>Motilibacterales</taxon>
        <taxon>Motilibacteraceae</taxon>
        <taxon>Motilibacter</taxon>
    </lineage>
</organism>
<dbReference type="InterPro" id="IPR038765">
    <property type="entry name" value="Papain-like_cys_pep_sf"/>
</dbReference>
<protein>
    <recommendedName>
        <fullName evidence="3">CHAP domain-containing protein</fullName>
    </recommendedName>
</protein>
<dbReference type="SUPFAM" id="SSF54001">
    <property type="entry name" value="Cysteine proteinases"/>
    <property type="match status" value="1"/>
</dbReference>
<gene>
    <name evidence="1" type="ORF">G9H71_21915</name>
</gene>
<sequence>MTASAGAAGTAAGAAFVLAVASLTVVGTSTTEALACLPPSVAVSGSVPSSAGLDEAQARNATTIVSEVVQRRVPTRAAVVAIATALQESNLRNLASLAVPDSLSFPNDGVAPGDHDSVGIFQQRAGWGSVQQRMTPTYAAGKFLDELGNIEGWQAIPITVAAQAVQVSAYPDAYAKWEDRAAQIVAGLLGRPTATGAVVAQTVLDAPGLLLLGDDLAKDIRGALPIAYQGGAVTVSVADGRTTAQGLADLQARGTSLPGTLLVSLGGQDGLDSDADVAAFTSRAKKVLEAGGDTRTVYWVTPPRSTRAAAALRALANADDRLQLIDVAAFAVANAGWRGPNGGLTEAGVKGVGKLVRNALAENEEDDPVNAGGAGCADGLGGYSGVPVADCTFTLPRGNPRTCQQAIQWALAQQDGPAQWYRRCLNFVARAYGWSYSGAPAPHHARTFWQVSDHKHPGDLNPPAGALVFWNGGSAGHVALSAGNGMVISNDVRGAGTIALVPMSAITDGWNSPYLGWTDPYFPNGG</sequence>
<comment type="caution">
    <text evidence="1">The sequence shown here is derived from an EMBL/GenBank/DDBJ whole genome shotgun (WGS) entry which is preliminary data.</text>
</comment>
<reference evidence="1 2" key="1">
    <citation type="submission" date="2020-03" db="EMBL/GenBank/DDBJ databases">
        <title>Two novel Motilibacter sp.</title>
        <authorList>
            <person name="Liu S."/>
        </authorList>
    </citation>
    <scope>NUCLEOTIDE SEQUENCE [LARGE SCALE GENOMIC DNA]</scope>
    <source>
        <strain evidence="1 2">E257</strain>
    </source>
</reference>
<keyword evidence="2" id="KW-1185">Reference proteome</keyword>
<dbReference type="EMBL" id="JAANNP010000169">
    <property type="protein sequence ID" value="NHC16446.1"/>
    <property type="molecule type" value="Genomic_DNA"/>
</dbReference>
<dbReference type="Proteomes" id="UP000800981">
    <property type="component" value="Unassembled WGS sequence"/>
</dbReference>
<name>A0ABX0H280_9ACTN</name>
<dbReference type="RefSeq" id="WP_166284884.1">
    <property type="nucleotide sequence ID" value="NZ_JAANNP010000169.1"/>
</dbReference>
<accession>A0ABX0H280</accession>
<proteinExistence type="predicted"/>
<evidence type="ECO:0000313" key="2">
    <source>
        <dbReference type="Proteomes" id="UP000800981"/>
    </source>
</evidence>
<evidence type="ECO:0008006" key="3">
    <source>
        <dbReference type="Google" id="ProtNLM"/>
    </source>
</evidence>